<dbReference type="Proteomes" id="UP001152795">
    <property type="component" value="Unassembled WGS sequence"/>
</dbReference>
<evidence type="ECO:0000313" key="3">
    <source>
        <dbReference type="Proteomes" id="UP001152795"/>
    </source>
</evidence>
<protein>
    <submittedName>
        <fullName evidence="2">Uncharacterized protein</fullName>
    </submittedName>
</protein>
<accession>A0A7D9E761</accession>
<proteinExistence type="predicted"/>
<gene>
    <name evidence="2" type="ORF">PACLA_8A069131</name>
</gene>
<feature type="region of interest" description="Disordered" evidence="1">
    <location>
        <begin position="62"/>
        <end position="88"/>
    </location>
</feature>
<evidence type="ECO:0000313" key="2">
    <source>
        <dbReference type="EMBL" id="CAB4003311.1"/>
    </source>
</evidence>
<feature type="compositionally biased region" description="Acidic residues" evidence="1">
    <location>
        <begin position="75"/>
        <end position="88"/>
    </location>
</feature>
<name>A0A7D9E761_PARCT</name>
<feature type="non-terminal residue" evidence="2">
    <location>
        <position position="88"/>
    </location>
</feature>
<reference evidence="2" key="1">
    <citation type="submission" date="2020-04" db="EMBL/GenBank/DDBJ databases">
        <authorList>
            <person name="Alioto T."/>
            <person name="Alioto T."/>
            <person name="Gomez Garrido J."/>
        </authorList>
    </citation>
    <scope>NUCLEOTIDE SEQUENCE</scope>
    <source>
        <strain evidence="2">A484AB</strain>
    </source>
</reference>
<evidence type="ECO:0000256" key="1">
    <source>
        <dbReference type="SAM" id="MobiDB-lite"/>
    </source>
</evidence>
<dbReference type="OrthoDB" id="5964629at2759"/>
<dbReference type="AlphaFoldDB" id="A0A7D9E761"/>
<comment type="caution">
    <text evidence="2">The sequence shown here is derived from an EMBL/GenBank/DDBJ whole genome shotgun (WGS) entry which is preliminary data.</text>
</comment>
<dbReference type="EMBL" id="CACRXK020004593">
    <property type="protein sequence ID" value="CAB4003311.1"/>
    <property type="molecule type" value="Genomic_DNA"/>
</dbReference>
<sequence length="88" mass="9771">MEHYPQLSEVGGFDFLLYQRGGGSDAGFHVISPPHTVNRLKDLCGQAKIYIRPVQKDIPLTSKTISETTSTEIEPCTENELSMEDSSQ</sequence>
<keyword evidence="3" id="KW-1185">Reference proteome</keyword>
<feature type="compositionally biased region" description="Low complexity" evidence="1">
    <location>
        <begin position="62"/>
        <end position="74"/>
    </location>
</feature>
<organism evidence="2 3">
    <name type="scientific">Paramuricea clavata</name>
    <name type="common">Red gorgonian</name>
    <name type="synonym">Violescent sea-whip</name>
    <dbReference type="NCBI Taxonomy" id="317549"/>
    <lineage>
        <taxon>Eukaryota</taxon>
        <taxon>Metazoa</taxon>
        <taxon>Cnidaria</taxon>
        <taxon>Anthozoa</taxon>
        <taxon>Octocorallia</taxon>
        <taxon>Malacalcyonacea</taxon>
        <taxon>Plexauridae</taxon>
        <taxon>Paramuricea</taxon>
    </lineage>
</organism>